<proteinExistence type="predicted"/>
<dbReference type="Pfam" id="PF17285">
    <property type="entry name" value="PRMT5_TIM"/>
    <property type="match status" value="1"/>
</dbReference>
<accession>A0A1L0CWX6</accession>
<reference evidence="4" key="1">
    <citation type="submission" date="2016-11" db="EMBL/GenBank/DDBJ databases">
        <authorList>
            <person name="Guldener U."/>
        </authorList>
    </citation>
    <scope>NUCLEOTIDE SEQUENCE [LARGE SCALE GENOMIC DNA]</scope>
</reference>
<dbReference type="GO" id="GO:0016274">
    <property type="term" value="F:protein-arginine N-methyltransferase activity"/>
    <property type="evidence" value="ECO:0007669"/>
    <property type="project" value="InterPro"/>
</dbReference>
<sequence>MNNNVDKSIYTLRYNNFVNLGVKPEIKDSQFSIANYGHRFNCILIPITNSLYKENIRTKYISFINNPRNTSLYNNSNEFSISFPTLEEITTQHLDEKDENLKITKKIGLLSSWIDLGTTDPLINKISLKVITNELRIGVEMHGIDTFIISPPKDCSDLSSYAEIIIKILDYIKSYQPRLRLCISLPITTNDELVNDRLSTWELWIRIKCLCKNNSNLYVSLALVKKYLSLKDLDFLTKWLNEHVDSILISSSVFQENKFAQPVLNKINQLIIEKFQEKSYKYHYHLSVLLHGLEKYPKFAENIYIDYMDYILAKNYDKMSMLGSQTQENLSNTDVYNNLMATLEAQFVSYYNANHKAISTLLIMMPEKQNNSYRLIDLVVKTLLNQGNSDLIQIFVLPEKENGSTTVKINELSLFIKQKDYKVNLSIVNDLQTLHKPINMVLTDNISNIELPIIYHSLKSKFKYLFDDCTCIPEQIIFSCKPICTKENNQKQREFSVGYDNYISLSNEKEVSGCSPITYKINKKHILNGLLLSASCKFSYGPEEQIVKIRKFYLPLKPMFLNKDMELEISLRILQKESAESSTDFDKRKLAINYTASLFIYLVNEQLTGNVMTIGQLSIDEKDALDEKFPKAYNNADVEIHERCLILFDELYIEYL</sequence>
<dbReference type="GO" id="GO:0005634">
    <property type="term" value="C:nucleus"/>
    <property type="evidence" value="ECO:0007669"/>
    <property type="project" value="TreeGrafter"/>
</dbReference>
<dbReference type="Gene3D" id="3.20.20.150">
    <property type="entry name" value="Divalent-metal-dependent TIM barrel enzymes"/>
    <property type="match status" value="1"/>
</dbReference>
<dbReference type="OrthoDB" id="3971296at2759"/>
<dbReference type="AlphaFoldDB" id="A0A1L0CWX6"/>
<evidence type="ECO:0000259" key="2">
    <source>
        <dbReference type="Pfam" id="PF17285"/>
    </source>
</evidence>
<dbReference type="GO" id="GO:0006355">
    <property type="term" value="P:regulation of DNA-templated transcription"/>
    <property type="evidence" value="ECO:0007669"/>
    <property type="project" value="TreeGrafter"/>
</dbReference>
<keyword evidence="4" id="KW-1185">Reference proteome</keyword>
<protein>
    <recommendedName>
        <fullName evidence="2">PRMT5 TIM barrel domain-containing protein</fullName>
    </recommendedName>
</protein>
<evidence type="ECO:0000313" key="3">
    <source>
        <dbReference type="EMBL" id="SGZ39311.1"/>
    </source>
</evidence>
<keyword evidence="1" id="KW-0949">S-adenosyl-L-methionine</keyword>
<dbReference type="PANTHER" id="PTHR10738">
    <property type="entry name" value="PROTEIN ARGININE N-METHYLTRANSFERASE 5"/>
    <property type="match status" value="1"/>
</dbReference>
<dbReference type="InterPro" id="IPR025799">
    <property type="entry name" value="Arg_MeTrfase"/>
</dbReference>
<feature type="domain" description="PRMT5 TIM barrel" evidence="2">
    <location>
        <begin position="40"/>
        <end position="312"/>
    </location>
</feature>
<evidence type="ECO:0000256" key="1">
    <source>
        <dbReference type="ARBA" id="ARBA00022691"/>
    </source>
</evidence>
<organism evidence="3 4">
    <name type="scientific">Hanseniaspora guilliermondii</name>
    <dbReference type="NCBI Taxonomy" id="56406"/>
    <lineage>
        <taxon>Eukaryota</taxon>
        <taxon>Fungi</taxon>
        <taxon>Dikarya</taxon>
        <taxon>Ascomycota</taxon>
        <taxon>Saccharomycotina</taxon>
        <taxon>Saccharomycetes</taxon>
        <taxon>Saccharomycodales</taxon>
        <taxon>Saccharomycodaceae</taxon>
        <taxon>Hanseniaspora</taxon>
    </lineage>
</organism>
<name>A0A1L0CWX6_9ASCO</name>
<gene>
    <name evidence="3" type="ORF">HGUI_01511</name>
</gene>
<dbReference type="InterPro" id="IPR035247">
    <property type="entry name" value="PRMT5_TIM"/>
</dbReference>
<dbReference type="Proteomes" id="UP000183365">
    <property type="component" value="Unassembled WGS sequence"/>
</dbReference>
<dbReference type="VEuPathDB" id="FungiDB:HGUI_01511"/>
<dbReference type="EMBL" id="FQNF01000021">
    <property type="protein sequence ID" value="SGZ39311.1"/>
    <property type="molecule type" value="Genomic_DNA"/>
</dbReference>
<dbReference type="GO" id="GO:0005829">
    <property type="term" value="C:cytosol"/>
    <property type="evidence" value="ECO:0007669"/>
    <property type="project" value="TreeGrafter"/>
</dbReference>
<dbReference type="PANTHER" id="PTHR10738:SF0">
    <property type="entry name" value="PROTEIN ARGININE N-METHYLTRANSFERASE 5"/>
    <property type="match status" value="1"/>
</dbReference>
<evidence type="ECO:0000313" key="4">
    <source>
        <dbReference type="Proteomes" id="UP000183365"/>
    </source>
</evidence>